<gene>
    <name evidence="1" type="ORF">I5E68_14330</name>
</gene>
<protein>
    <submittedName>
        <fullName evidence="1">Histidine phosphatase family protein</fullName>
    </submittedName>
</protein>
<sequence length="192" mass="20744">MSGRLVHLLRHGAPQVSGLLLGHTDMPLARGDWGEMPRSFHELALASLASSDLQRCRVAAEAIARSTGLSLSIDPQWRELDFGEWDGVAPGSIDPALLDRFWADPEDNPPPGGERWSQLCERVSRALSPLGDRSLVVTHGGAMRAALALVTGLDHRQVWALDLPYGALLSLRIWESGGWSGQVVGLDTGALR</sequence>
<dbReference type="InterPro" id="IPR029033">
    <property type="entry name" value="His_PPase_superfam"/>
</dbReference>
<reference evidence="1" key="1">
    <citation type="submission" date="2020-11" db="EMBL/GenBank/DDBJ databases">
        <title>Novosphingobium aureum sp. nov., a marine bacterium isolated from sediment of a salt flat.</title>
        <authorList>
            <person name="Yoo Y."/>
            <person name="Kim J.-J."/>
        </authorList>
    </citation>
    <scope>NUCLEOTIDE SEQUENCE</scope>
    <source>
        <strain evidence="1">YJ-S2-02</strain>
    </source>
</reference>
<organism evidence="1 2">
    <name type="scientific">Novosphingobium aureum</name>
    <dbReference type="NCBI Taxonomy" id="2792964"/>
    <lineage>
        <taxon>Bacteria</taxon>
        <taxon>Pseudomonadati</taxon>
        <taxon>Pseudomonadota</taxon>
        <taxon>Alphaproteobacteria</taxon>
        <taxon>Sphingomonadales</taxon>
        <taxon>Sphingomonadaceae</taxon>
        <taxon>Novosphingobium</taxon>
    </lineage>
</organism>
<comment type="caution">
    <text evidence="1">The sequence shown here is derived from an EMBL/GenBank/DDBJ whole genome shotgun (WGS) entry which is preliminary data.</text>
</comment>
<dbReference type="Gene3D" id="3.40.50.1240">
    <property type="entry name" value="Phosphoglycerate mutase-like"/>
    <property type="match status" value="1"/>
</dbReference>
<accession>A0A931HEW0</accession>
<dbReference type="SMART" id="SM00855">
    <property type="entry name" value="PGAM"/>
    <property type="match status" value="1"/>
</dbReference>
<keyword evidence="2" id="KW-1185">Reference proteome</keyword>
<evidence type="ECO:0000313" key="2">
    <source>
        <dbReference type="Proteomes" id="UP000617634"/>
    </source>
</evidence>
<dbReference type="CDD" id="cd07067">
    <property type="entry name" value="HP_PGM_like"/>
    <property type="match status" value="1"/>
</dbReference>
<dbReference type="EMBL" id="JADZGI010000002">
    <property type="protein sequence ID" value="MBH0114118.1"/>
    <property type="molecule type" value="Genomic_DNA"/>
</dbReference>
<dbReference type="InterPro" id="IPR013078">
    <property type="entry name" value="His_Pase_superF_clade-1"/>
</dbReference>
<evidence type="ECO:0000313" key="1">
    <source>
        <dbReference type="EMBL" id="MBH0114118.1"/>
    </source>
</evidence>
<dbReference type="AlphaFoldDB" id="A0A931HEW0"/>
<dbReference type="Proteomes" id="UP000617634">
    <property type="component" value="Unassembled WGS sequence"/>
</dbReference>
<dbReference type="Pfam" id="PF00300">
    <property type="entry name" value="His_Phos_1"/>
    <property type="match status" value="1"/>
</dbReference>
<dbReference type="SUPFAM" id="SSF53254">
    <property type="entry name" value="Phosphoglycerate mutase-like"/>
    <property type="match status" value="1"/>
</dbReference>
<dbReference type="RefSeq" id="WP_197165180.1">
    <property type="nucleotide sequence ID" value="NZ_JADZGI010000002.1"/>
</dbReference>
<name>A0A931HEW0_9SPHN</name>
<proteinExistence type="predicted"/>